<comment type="caution">
    <text evidence="2">The sequence shown here is derived from an EMBL/GenBank/DDBJ whole genome shotgun (WGS) entry which is preliminary data.</text>
</comment>
<dbReference type="Pfam" id="PF12902">
    <property type="entry name" value="Ferritin-like"/>
    <property type="match status" value="1"/>
</dbReference>
<dbReference type="Gene3D" id="1.20.1260.10">
    <property type="match status" value="1"/>
</dbReference>
<evidence type="ECO:0000259" key="1">
    <source>
        <dbReference type="Pfam" id="PF12902"/>
    </source>
</evidence>
<organism evidence="2 3">
    <name type="scientific">Mycolicibacterium wolinskyi</name>
    <dbReference type="NCBI Taxonomy" id="59750"/>
    <lineage>
        <taxon>Bacteria</taxon>
        <taxon>Bacillati</taxon>
        <taxon>Actinomycetota</taxon>
        <taxon>Actinomycetes</taxon>
        <taxon>Mycobacteriales</taxon>
        <taxon>Mycobacteriaceae</taxon>
        <taxon>Mycolicibacterium</taxon>
    </lineage>
</organism>
<evidence type="ECO:0000313" key="3">
    <source>
        <dbReference type="Proteomes" id="UP000070612"/>
    </source>
</evidence>
<dbReference type="PATRIC" id="fig|59750.3.peg.4685"/>
<feature type="domain" description="Iminophenyl-pyruvate dimer synthase" evidence="1">
    <location>
        <begin position="39"/>
        <end position="282"/>
    </location>
</feature>
<dbReference type="EMBL" id="LGTW01000030">
    <property type="protein sequence ID" value="KWX20132.1"/>
    <property type="molecule type" value="Genomic_DNA"/>
</dbReference>
<protein>
    <recommendedName>
        <fullName evidence="1">Iminophenyl-pyruvate dimer synthase domain-containing protein</fullName>
    </recommendedName>
</protein>
<gene>
    <name evidence="2" type="ORF">AFM11_31790</name>
</gene>
<evidence type="ECO:0000313" key="2">
    <source>
        <dbReference type="EMBL" id="KWX20132.1"/>
    </source>
</evidence>
<keyword evidence="3" id="KW-1185">Reference proteome</keyword>
<dbReference type="Proteomes" id="UP000070612">
    <property type="component" value="Unassembled WGS sequence"/>
</dbReference>
<dbReference type="AlphaFoldDB" id="A0A132PDT8"/>
<sequence length="443" mass="48775">MTYAVARPGRAGAITTADEVTIPDLGNWPTARDKMRILLETAAEIEHALLVQYLYAAFSLKARGEVSDAAQKAALKMWKDLLVETATDEMGHLMTVQNLLLAVGLPPNLEREDFPPRKDLYPFTLHLEPLTQRSLAKYVAAEAPRDADIDDIVALAADAAGTAVNRVGALYGLLGVVFSTEQEVLDGGSISQDWDDTLRLYAGAAYEQDPDRASWHLTDDVIDRNTLARQGDGTDWLNNGVPIHRIADRTGARSAILDIAVQGEGPSEGGIESHFDRYHNMFVGQNGVKKFPPDDFVATRPLPVDPVASSFTEPRTRAWAELADLRYELMLGFIEHYLLTSDVDERRKASSWALEEMFQLAAMNEALVKLPGPGVVAFGLPHTLHLPADPAERWALHRARTEKSLVHVAQMRLEPLDTAHPILASLSDEDTRRLADMPVPLAQ</sequence>
<reference evidence="2 3" key="1">
    <citation type="submission" date="2015-07" db="EMBL/GenBank/DDBJ databases">
        <title>A draft genome sequence of Mycobacterium wolinskyi.</title>
        <authorList>
            <person name="de Man T.J."/>
            <person name="Perry K.A."/>
            <person name="Coulliette A.D."/>
            <person name="Jensen B."/>
            <person name="Toney N.C."/>
            <person name="Limbago B.M."/>
            <person name="Noble-Wang J."/>
        </authorList>
    </citation>
    <scope>NUCLEOTIDE SEQUENCE [LARGE SCALE GENOMIC DNA]</scope>
    <source>
        <strain evidence="2 3">CDC_01</strain>
    </source>
</reference>
<accession>A0A132PDT8</accession>
<proteinExistence type="predicted"/>
<dbReference type="InterPro" id="IPR026820">
    <property type="entry name" value="VioB/RebD_dom"/>
</dbReference>
<name>A0A132PDT8_9MYCO</name>
<dbReference type="InterPro" id="IPR012347">
    <property type="entry name" value="Ferritin-like"/>
</dbReference>
<dbReference type="STRING" id="59750.AWC31_32015"/>